<dbReference type="Gene3D" id="2.60.40.790">
    <property type="match status" value="1"/>
</dbReference>
<feature type="compositionally biased region" description="Polar residues" evidence="3">
    <location>
        <begin position="117"/>
        <end position="131"/>
    </location>
</feature>
<dbReference type="Proteomes" id="UP000001554">
    <property type="component" value="Chromosome 2"/>
</dbReference>
<dbReference type="InterPro" id="IPR008978">
    <property type="entry name" value="HSP20-like_chaperone"/>
</dbReference>
<feature type="region of interest" description="Disordered" evidence="3">
    <location>
        <begin position="117"/>
        <end position="209"/>
    </location>
</feature>
<feature type="compositionally biased region" description="Low complexity" evidence="3">
    <location>
        <begin position="152"/>
        <end position="161"/>
    </location>
</feature>
<keyword evidence="6" id="KW-1185">Reference proteome</keyword>
<evidence type="ECO:0000313" key="6">
    <source>
        <dbReference type="Proteomes" id="UP000001554"/>
    </source>
</evidence>
<dbReference type="AlphaFoldDB" id="A0A9J7KNQ7"/>
<dbReference type="PANTHER" id="PTHR45640:SF26">
    <property type="entry name" value="RE23625P"/>
    <property type="match status" value="1"/>
</dbReference>
<evidence type="ECO:0000256" key="2">
    <source>
        <dbReference type="RuleBase" id="RU003616"/>
    </source>
</evidence>
<evidence type="ECO:0000256" key="4">
    <source>
        <dbReference type="SAM" id="SignalP"/>
    </source>
</evidence>
<feature type="compositionally biased region" description="Basic and acidic residues" evidence="3">
    <location>
        <begin position="231"/>
        <end position="259"/>
    </location>
</feature>
<evidence type="ECO:0000256" key="3">
    <source>
        <dbReference type="SAM" id="MobiDB-lite"/>
    </source>
</evidence>
<dbReference type="PROSITE" id="PS01031">
    <property type="entry name" value="SHSP"/>
    <property type="match status" value="1"/>
</dbReference>
<dbReference type="OrthoDB" id="10060792at2759"/>
<dbReference type="GO" id="GO:0009408">
    <property type="term" value="P:response to heat"/>
    <property type="evidence" value="ECO:0000318"/>
    <property type="project" value="GO_Central"/>
</dbReference>
<feature type="signal peptide" evidence="4">
    <location>
        <begin position="1"/>
        <end position="19"/>
    </location>
</feature>
<dbReference type="PANTHER" id="PTHR45640">
    <property type="entry name" value="HEAT SHOCK PROTEIN HSP-12.2-RELATED"/>
    <property type="match status" value="1"/>
</dbReference>
<dbReference type="KEGG" id="bfo:118409934"/>
<dbReference type="GO" id="GO:0042026">
    <property type="term" value="P:protein refolding"/>
    <property type="evidence" value="ECO:0000318"/>
    <property type="project" value="GO_Central"/>
</dbReference>
<proteinExistence type="inferred from homology"/>
<feature type="compositionally biased region" description="Basic and acidic residues" evidence="3">
    <location>
        <begin position="190"/>
        <end position="209"/>
    </location>
</feature>
<dbReference type="Pfam" id="PF00011">
    <property type="entry name" value="HSP20"/>
    <property type="match status" value="1"/>
</dbReference>
<keyword evidence="4" id="KW-0732">Signal</keyword>
<accession>A0A9J7KNQ7</accession>
<feature type="compositionally biased region" description="Low complexity" evidence="3">
    <location>
        <begin position="260"/>
        <end position="272"/>
    </location>
</feature>
<dbReference type="SUPFAM" id="SSF49764">
    <property type="entry name" value="HSP20-like chaperones"/>
    <property type="match status" value="1"/>
</dbReference>
<dbReference type="GeneID" id="118409934"/>
<evidence type="ECO:0000256" key="1">
    <source>
        <dbReference type="PROSITE-ProRule" id="PRU00285"/>
    </source>
</evidence>
<comment type="similarity">
    <text evidence="1 2">Belongs to the small heat shock protein (HSP20) family.</text>
</comment>
<reference evidence="7" key="2">
    <citation type="submission" date="2025-08" db="UniProtKB">
        <authorList>
            <consortium name="RefSeq"/>
        </authorList>
    </citation>
    <scope>IDENTIFICATION</scope>
    <source>
        <strain evidence="7">S238N-H82</strain>
        <tissue evidence="7">Testes</tissue>
    </source>
</reference>
<dbReference type="GO" id="GO:0051082">
    <property type="term" value="F:unfolded protein binding"/>
    <property type="evidence" value="ECO:0000318"/>
    <property type="project" value="GO_Central"/>
</dbReference>
<sequence length="452" mass="51871">MAVKEVVVALVLVLTAVCGQDAQWEPFSNPFCSETGSSGDVIPMLWHRHPWLSLRHHPGHGVITPRSLRMHPLLWSPSLLNDIDMATGLGSSLMQNFDMATGFPHLCTCQTSVKQEATSRQQDENPSQQQAMPGEEEKGARRPEPSSAAHGQQQQEQQQDQQQEEMEDMIQKESCKGFRQSAKNSPLHAVLEETDHERKVEEDGRRDWKDEHLSRERKRLYENQQDKLLRDRRDRERIKAQQERQQWEQEAQARRDAAHQRTQQRQSEMQQRSHAGQQSLHNTREPTSHRTPLKVPMSEVASVQVNGYYPENIQVRTEGKQLIISGKQTCRCDEPCFEKEFERQFALPRGLDTRSLRATLNSDGQLRVEGRVYRGVTQTSDVRVEVQGVGLRQRPQVEDPTCGGRKSGFRLRKTAQRRKSATAADATVDVPRFEKYQDEEENDGVTIEVVEE</sequence>
<feature type="region of interest" description="Disordered" evidence="3">
    <location>
        <begin position="231"/>
        <end position="295"/>
    </location>
</feature>
<evidence type="ECO:0000259" key="5">
    <source>
        <dbReference type="PROSITE" id="PS01031"/>
    </source>
</evidence>
<dbReference type="InterPro" id="IPR001436">
    <property type="entry name" value="Alpha-crystallin/sHSP_animal"/>
</dbReference>
<name>A0A9J7KNQ7_BRAFL</name>
<organism evidence="6 7">
    <name type="scientific">Branchiostoma floridae</name>
    <name type="common">Florida lancelet</name>
    <name type="synonym">Amphioxus</name>
    <dbReference type="NCBI Taxonomy" id="7739"/>
    <lineage>
        <taxon>Eukaryota</taxon>
        <taxon>Metazoa</taxon>
        <taxon>Chordata</taxon>
        <taxon>Cephalochordata</taxon>
        <taxon>Leptocardii</taxon>
        <taxon>Amphioxiformes</taxon>
        <taxon>Branchiostomatidae</taxon>
        <taxon>Branchiostoma</taxon>
    </lineage>
</organism>
<protein>
    <submittedName>
        <fullName evidence="7">Probable basic-leucine zipper transcription factor Q</fullName>
    </submittedName>
</protein>
<feature type="domain" description="SHSP" evidence="5">
    <location>
        <begin position="278"/>
        <end position="387"/>
    </location>
</feature>
<feature type="compositionally biased region" description="Basic and acidic residues" evidence="3">
    <location>
        <begin position="135"/>
        <end position="144"/>
    </location>
</feature>
<gene>
    <name evidence="7" type="primary">LOC118409934</name>
</gene>
<feature type="chain" id="PRO_5039952849" evidence="4">
    <location>
        <begin position="20"/>
        <end position="452"/>
    </location>
</feature>
<dbReference type="GO" id="GO:0005634">
    <property type="term" value="C:nucleus"/>
    <property type="evidence" value="ECO:0000318"/>
    <property type="project" value="GO_Central"/>
</dbReference>
<dbReference type="InterPro" id="IPR002068">
    <property type="entry name" value="A-crystallin/Hsp20_dom"/>
</dbReference>
<evidence type="ECO:0000313" key="7">
    <source>
        <dbReference type="RefSeq" id="XP_035667229.1"/>
    </source>
</evidence>
<dbReference type="RefSeq" id="XP_035667229.1">
    <property type="nucleotide sequence ID" value="XM_035811336.1"/>
</dbReference>
<dbReference type="GO" id="GO:0005737">
    <property type="term" value="C:cytoplasm"/>
    <property type="evidence" value="ECO:0000318"/>
    <property type="project" value="GO_Central"/>
</dbReference>
<reference evidence="6" key="1">
    <citation type="journal article" date="2020" name="Nat. Ecol. Evol.">
        <title>Deeply conserved synteny resolves early events in vertebrate evolution.</title>
        <authorList>
            <person name="Simakov O."/>
            <person name="Marletaz F."/>
            <person name="Yue J.X."/>
            <person name="O'Connell B."/>
            <person name="Jenkins J."/>
            <person name="Brandt A."/>
            <person name="Calef R."/>
            <person name="Tung C.H."/>
            <person name="Huang T.K."/>
            <person name="Schmutz J."/>
            <person name="Satoh N."/>
            <person name="Yu J.K."/>
            <person name="Putnam N.H."/>
            <person name="Green R.E."/>
            <person name="Rokhsar D.S."/>
        </authorList>
    </citation>
    <scope>NUCLEOTIDE SEQUENCE [LARGE SCALE GENOMIC DNA]</scope>
    <source>
        <strain evidence="6">S238N-H82</strain>
    </source>
</reference>
<dbReference type="GO" id="GO:0043066">
    <property type="term" value="P:negative regulation of apoptotic process"/>
    <property type="evidence" value="ECO:0000318"/>
    <property type="project" value="GO_Central"/>
</dbReference>
<dbReference type="CDD" id="cd06526">
    <property type="entry name" value="metazoan_ACD"/>
    <property type="match status" value="1"/>
</dbReference>